<name>A0A917UIL1_9ACTN</name>
<evidence type="ECO:0000313" key="5">
    <source>
        <dbReference type="EMBL" id="GGJ60320.1"/>
    </source>
</evidence>
<dbReference type="InterPro" id="IPR028082">
    <property type="entry name" value="Peripla_BP_I"/>
</dbReference>
<evidence type="ECO:0000313" key="6">
    <source>
        <dbReference type="Proteomes" id="UP000657574"/>
    </source>
</evidence>
<gene>
    <name evidence="5" type="ORF">GCM10010121_083670</name>
</gene>
<organism evidence="5 6">
    <name type="scientific">Streptomyces brasiliensis</name>
    <dbReference type="NCBI Taxonomy" id="1954"/>
    <lineage>
        <taxon>Bacteria</taxon>
        <taxon>Bacillati</taxon>
        <taxon>Actinomycetota</taxon>
        <taxon>Actinomycetes</taxon>
        <taxon>Kitasatosporales</taxon>
        <taxon>Streptomycetaceae</taxon>
        <taxon>Streptomyces</taxon>
    </lineage>
</organism>
<comment type="caution">
    <text evidence="5">The sequence shown here is derived from an EMBL/GenBank/DDBJ whole genome shotgun (WGS) entry which is preliminary data.</text>
</comment>
<evidence type="ECO:0000259" key="4">
    <source>
        <dbReference type="Pfam" id="PF13377"/>
    </source>
</evidence>
<dbReference type="CDD" id="cd06267">
    <property type="entry name" value="PBP1_LacI_sugar_binding-like"/>
    <property type="match status" value="1"/>
</dbReference>
<accession>A0A917UIL1</accession>
<feature type="domain" description="Transcriptional regulator LacI/GalR-like sensor" evidence="4">
    <location>
        <begin position="1"/>
        <end position="82"/>
    </location>
</feature>
<reference evidence="5" key="1">
    <citation type="journal article" date="2014" name="Int. J. Syst. Evol. Microbiol.">
        <title>Complete genome sequence of Corynebacterium casei LMG S-19264T (=DSM 44701T), isolated from a smear-ripened cheese.</title>
        <authorList>
            <consortium name="US DOE Joint Genome Institute (JGI-PGF)"/>
            <person name="Walter F."/>
            <person name="Albersmeier A."/>
            <person name="Kalinowski J."/>
            <person name="Ruckert C."/>
        </authorList>
    </citation>
    <scope>NUCLEOTIDE SEQUENCE</scope>
    <source>
        <strain evidence="5">JCM 3086</strain>
    </source>
</reference>
<dbReference type="Proteomes" id="UP000657574">
    <property type="component" value="Unassembled WGS sequence"/>
</dbReference>
<evidence type="ECO:0000256" key="1">
    <source>
        <dbReference type="ARBA" id="ARBA00023015"/>
    </source>
</evidence>
<dbReference type="GO" id="GO:0003700">
    <property type="term" value="F:DNA-binding transcription factor activity"/>
    <property type="evidence" value="ECO:0007669"/>
    <property type="project" value="TreeGrafter"/>
</dbReference>
<dbReference type="SUPFAM" id="SSF53822">
    <property type="entry name" value="Periplasmic binding protein-like I"/>
    <property type="match status" value="1"/>
</dbReference>
<reference evidence="5" key="2">
    <citation type="submission" date="2020-09" db="EMBL/GenBank/DDBJ databases">
        <authorList>
            <person name="Sun Q."/>
            <person name="Ohkuma M."/>
        </authorList>
    </citation>
    <scope>NUCLEOTIDE SEQUENCE</scope>
    <source>
        <strain evidence="5">JCM 3086</strain>
    </source>
</reference>
<evidence type="ECO:0000256" key="2">
    <source>
        <dbReference type="ARBA" id="ARBA00023125"/>
    </source>
</evidence>
<dbReference type="GO" id="GO:0000976">
    <property type="term" value="F:transcription cis-regulatory region binding"/>
    <property type="evidence" value="ECO:0007669"/>
    <property type="project" value="TreeGrafter"/>
</dbReference>
<dbReference type="PANTHER" id="PTHR30146:SF109">
    <property type="entry name" value="HTH-TYPE TRANSCRIPTIONAL REGULATOR GALS"/>
    <property type="match status" value="1"/>
</dbReference>
<dbReference type="InterPro" id="IPR046335">
    <property type="entry name" value="LacI/GalR-like_sensor"/>
</dbReference>
<dbReference type="Gene3D" id="3.40.50.2300">
    <property type="match status" value="1"/>
</dbReference>
<keyword evidence="6" id="KW-1185">Reference proteome</keyword>
<evidence type="ECO:0000256" key="3">
    <source>
        <dbReference type="ARBA" id="ARBA00023163"/>
    </source>
</evidence>
<keyword evidence="2" id="KW-0238">DNA-binding</keyword>
<protein>
    <recommendedName>
        <fullName evidence="4">Transcriptional regulator LacI/GalR-like sensor domain-containing protein</fullName>
    </recommendedName>
</protein>
<keyword evidence="1" id="KW-0805">Transcription regulation</keyword>
<proteinExistence type="predicted"/>
<dbReference type="EMBL" id="BMQA01000063">
    <property type="protein sequence ID" value="GGJ60320.1"/>
    <property type="molecule type" value="Genomic_DNA"/>
</dbReference>
<dbReference type="PANTHER" id="PTHR30146">
    <property type="entry name" value="LACI-RELATED TRANSCRIPTIONAL REPRESSOR"/>
    <property type="match status" value="1"/>
</dbReference>
<dbReference type="AlphaFoldDB" id="A0A917UIL1"/>
<dbReference type="Pfam" id="PF13377">
    <property type="entry name" value="Peripla_BP_3"/>
    <property type="match status" value="1"/>
</dbReference>
<sequence>MAVGALHALASSGIRVLDDMVVTGFDGIPLGRTVRPALTTVRQPMARFGQEAVELLVARMTDRQRPSVARVLPARVTPRTSCGCAEG</sequence>
<keyword evidence="3" id="KW-0804">Transcription</keyword>